<dbReference type="InterPro" id="IPR012337">
    <property type="entry name" value="RNaseH-like_sf"/>
</dbReference>
<reference evidence="14" key="1">
    <citation type="submission" date="2025-08" db="UniProtKB">
        <authorList>
            <consortium name="RefSeq"/>
        </authorList>
    </citation>
    <scope>IDENTIFICATION</scope>
</reference>
<dbReference type="Gene3D" id="3.30.70.270">
    <property type="match status" value="2"/>
</dbReference>
<keyword evidence="5" id="KW-0255">Endonuclease</keyword>
<evidence type="ECO:0000256" key="3">
    <source>
        <dbReference type="ARBA" id="ARBA00022695"/>
    </source>
</evidence>
<dbReference type="Proteomes" id="UP001165740">
    <property type="component" value="Chromosome 3"/>
</dbReference>
<dbReference type="Gene3D" id="2.40.70.10">
    <property type="entry name" value="Acid Proteases"/>
    <property type="match status" value="1"/>
</dbReference>
<dbReference type="Gene3D" id="3.30.420.10">
    <property type="entry name" value="Ribonuclease H-like superfamily/Ribonuclease H"/>
    <property type="match status" value="1"/>
</dbReference>
<dbReference type="OMA" id="ARTMRNI"/>
<protein>
    <recommendedName>
        <fullName evidence="1">RNA-directed DNA polymerase</fullName>
        <ecNumber evidence="1">2.7.7.49</ecNumber>
    </recommendedName>
</protein>
<dbReference type="CDD" id="cd00303">
    <property type="entry name" value="retropepsin_like"/>
    <property type="match status" value="1"/>
</dbReference>
<keyword evidence="2" id="KW-0808">Transferase</keyword>
<gene>
    <name evidence="14" type="primary">LOC129925063</name>
</gene>
<dbReference type="InterPro" id="IPR000477">
    <property type="entry name" value="RT_dom"/>
</dbReference>
<dbReference type="PROSITE" id="PS50878">
    <property type="entry name" value="RT_POL"/>
    <property type="match status" value="1"/>
</dbReference>
<keyword evidence="7" id="KW-0695">RNA-directed DNA polymerase</keyword>
<dbReference type="GO" id="GO:0016787">
    <property type="term" value="F:hydrolase activity"/>
    <property type="evidence" value="ECO:0007669"/>
    <property type="project" value="UniProtKB-KW"/>
</dbReference>
<feature type="domain" description="Integrase catalytic" evidence="12">
    <location>
        <begin position="969"/>
        <end position="1130"/>
    </location>
</feature>
<dbReference type="OrthoDB" id="10047254at2759"/>
<dbReference type="InterPro" id="IPR001584">
    <property type="entry name" value="Integrase_cat-core"/>
</dbReference>
<evidence type="ECO:0000256" key="1">
    <source>
        <dbReference type="ARBA" id="ARBA00012493"/>
    </source>
</evidence>
<evidence type="ECO:0000256" key="5">
    <source>
        <dbReference type="ARBA" id="ARBA00022759"/>
    </source>
</evidence>
<dbReference type="PROSITE" id="PS50994">
    <property type="entry name" value="INTEGRASE"/>
    <property type="match status" value="1"/>
</dbReference>
<dbReference type="GO" id="GO:0015074">
    <property type="term" value="P:DNA integration"/>
    <property type="evidence" value="ECO:0007669"/>
    <property type="project" value="InterPro"/>
</dbReference>
<dbReference type="Gene3D" id="3.10.10.10">
    <property type="entry name" value="HIV Type 1 Reverse Transcriptase, subunit A, domain 1"/>
    <property type="match status" value="1"/>
</dbReference>
<dbReference type="InterPro" id="IPR001878">
    <property type="entry name" value="Znf_CCHC"/>
</dbReference>
<evidence type="ECO:0000256" key="2">
    <source>
        <dbReference type="ARBA" id="ARBA00022679"/>
    </source>
</evidence>
<evidence type="ECO:0000256" key="7">
    <source>
        <dbReference type="ARBA" id="ARBA00022918"/>
    </source>
</evidence>
<dbReference type="GO" id="GO:0008270">
    <property type="term" value="F:zinc ion binding"/>
    <property type="evidence" value="ECO:0007669"/>
    <property type="project" value="UniProtKB-KW"/>
</dbReference>
<dbReference type="Pfam" id="PF13975">
    <property type="entry name" value="gag-asp_proteas"/>
    <property type="match status" value="1"/>
</dbReference>
<dbReference type="Pfam" id="PF17917">
    <property type="entry name" value="RT_RNaseH"/>
    <property type="match status" value="1"/>
</dbReference>
<dbReference type="PANTHER" id="PTHR37984">
    <property type="entry name" value="PROTEIN CBG26694"/>
    <property type="match status" value="1"/>
</dbReference>
<evidence type="ECO:0000256" key="4">
    <source>
        <dbReference type="ARBA" id="ARBA00022722"/>
    </source>
</evidence>
<dbReference type="InterPro" id="IPR043502">
    <property type="entry name" value="DNA/RNA_pol_sf"/>
</dbReference>
<dbReference type="InterPro" id="IPR043128">
    <property type="entry name" value="Rev_trsase/Diguanyl_cyclase"/>
</dbReference>
<dbReference type="Gene3D" id="4.10.60.10">
    <property type="entry name" value="Zinc finger, CCHC-type"/>
    <property type="match status" value="1"/>
</dbReference>
<dbReference type="GO" id="GO:0004519">
    <property type="term" value="F:endonuclease activity"/>
    <property type="evidence" value="ECO:0007669"/>
    <property type="project" value="UniProtKB-KW"/>
</dbReference>
<dbReference type="Pfam" id="PF00665">
    <property type="entry name" value="rve"/>
    <property type="match status" value="1"/>
</dbReference>
<dbReference type="InterPro" id="IPR036397">
    <property type="entry name" value="RNaseH_sf"/>
</dbReference>
<dbReference type="InterPro" id="IPR021109">
    <property type="entry name" value="Peptidase_aspartic_dom_sf"/>
</dbReference>
<feature type="region of interest" description="Disordered" evidence="9">
    <location>
        <begin position="1240"/>
        <end position="1281"/>
    </location>
</feature>
<keyword evidence="6" id="KW-0378">Hydrolase</keyword>
<organism evidence="13 14">
    <name type="scientific">Biomphalaria glabrata</name>
    <name type="common">Bloodfluke planorb</name>
    <name type="synonym">Freshwater snail</name>
    <dbReference type="NCBI Taxonomy" id="6526"/>
    <lineage>
        <taxon>Eukaryota</taxon>
        <taxon>Metazoa</taxon>
        <taxon>Spiralia</taxon>
        <taxon>Lophotrochozoa</taxon>
        <taxon>Mollusca</taxon>
        <taxon>Gastropoda</taxon>
        <taxon>Heterobranchia</taxon>
        <taxon>Euthyneura</taxon>
        <taxon>Panpulmonata</taxon>
        <taxon>Hygrophila</taxon>
        <taxon>Lymnaeoidea</taxon>
        <taxon>Planorbidae</taxon>
        <taxon>Biomphalaria</taxon>
    </lineage>
</organism>
<evidence type="ECO:0000313" key="13">
    <source>
        <dbReference type="Proteomes" id="UP001165740"/>
    </source>
</evidence>
<accession>A0A9W2ZWG7</accession>
<feature type="compositionally biased region" description="Basic and acidic residues" evidence="9">
    <location>
        <begin position="13"/>
        <end position="34"/>
    </location>
</feature>
<feature type="domain" description="Reverse transcriptase" evidence="11">
    <location>
        <begin position="493"/>
        <end position="693"/>
    </location>
</feature>
<dbReference type="Pfam" id="PF00078">
    <property type="entry name" value="RVT_1"/>
    <property type="match status" value="1"/>
</dbReference>
<evidence type="ECO:0000259" key="12">
    <source>
        <dbReference type="PROSITE" id="PS50994"/>
    </source>
</evidence>
<feature type="region of interest" description="Disordered" evidence="9">
    <location>
        <begin position="1"/>
        <end position="43"/>
    </location>
</feature>
<dbReference type="InterPro" id="IPR041373">
    <property type="entry name" value="RT_RNaseH"/>
</dbReference>
<dbReference type="EC" id="2.7.7.49" evidence="1"/>
<evidence type="ECO:0000256" key="9">
    <source>
        <dbReference type="SAM" id="MobiDB-lite"/>
    </source>
</evidence>
<name>A0A9W2ZWG7_BIOGL</name>
<dbReference type="SUPFAM" id="SSF53098">
    <property type="entry name" value="Ribonuclease H-like"/>
    <property type="match status" value="1"/>
</dbReference>
<evidence type="ECO:0000259" key="10">
    <source>
        <dbReference type="PROSITE" id="PS50158"/>
    </source>
</evidence>
<dbReference type="InterPro" id="IPR050951">
    <property type="entry name" value="Retrovirus_Pol_polyprotein"/>
</dbReference>
<evidence type="ECO:0000313" key="14">
    <source>
        <dbReference type="RefSeq" id="XP_055879377.1"/>
    </source>
</evidence>
<dbReference type="GO" id="GO:0003676">
    <property type="term" value="F:nucleic acid binding"/>
    <property type="evidence" value="ECO:0007669"/>
    <property type="project" value="InterPro"/>
</dbReference>
<keyword evidence="8" id="KW-0479">Metal-binding</keyword>
<dbReference type="CDD" id="cd01647">
    <property type="entry name" value="RT_LTR"/>
    <property type="match status" value="1"/>
</dbReference>
<evidence type="ECO:0000259" key="11">
    <source>
        <dbReference type="PROSITE" id="PS50878"/>
    </source>
</evidence>
<proteinExistence type="predicted"/>
<dbReference type="SUPFAM" id="SSF57756">
    <property type="entry name" value="Retrovirus zinc finger-like domains"/>
    <property type="match status" value="1"/>
</dbReference>
<dbReference type="SMART" id="SM00343">
    <property type="entry name" value="ZnF_C2HC"/>
    <property type="match status" value="2"/>
</dbReference>
<feature type="domain" description="CCHC-type" evidence="10">
    <location>
        <begin position="307"/>
        <end position="322"/>
    </location>
</feature>
<dbReference type="InterPro" id="IPR036875">
    <property type="entry name" value="Znf_CCHC_sf"/>
</dbReference>
<dbReference type="GO" id="GO:0003964">
    <property type="term" value="F:RNA-directed DNA polymerase activity"/>
    <property type="evidence" value="ECO:0007669"/>
    <property type="project" value="UniProtKB-KW"/>
</dbReference>
<dbReference type="RefSeq" id="XP_055879377.1">
    <property type="nucleotide sequence ID" value="XM_056023402.1"/>
</dbReference>
<keyword evidence="4" id="KW-0540">Nuclease</keyword>
<dbReference type="SUPFAM" id="SSF56672">
    <property type="entry name" value="DNA/RNA polymerases"/>
    <property type="match status" value="1"/>
</dbReference>
<keyword evidence="3" id="KW-0548">Nucleotidyltransferase</keyword>
<evidence type="ECO:0000256" key="6">
    <source>
        <dbReference type="ARBA" id="ARBA00022801"/>
    </source>
</evidence>
<evidence type="ECO:0000256" key="8">
    <source>
        <dbReference type="PROSITE-ProRule" id="PRU00047"/>
    </source>
</evidence>
<sequence>MAGLLNRHFAKISKPEKKSAMSKALNKERKRLEREPDEPESQATCNAPFCRAELDRAIAKCKNRKAPGPDKVTPEMVIHLGGIARDKLLDFMNRTWAESRLPRAWKSAVIVPVLKKGKDVTNVESYRPISLTSTLGKVAERMMAIDTLKTTYIKVKNDIFARHLVATCKQQPGQTVESFMLKLRSLARDCDFKEVTAEQHRDICIRDAFITGLASNTIRQRLLEKTSLTLQSAFDEARVLETATTHAQAYNSTNEISCGAMKTPTSSHLETYISNEDQELNAIKSLCYFCGRRRHSRTECPARNALCHQCGKKGHFQTVCKSSKTTANKADSKISLTSVITPCTLSSTHFSGLSQSTAQVNVNGLLLQALIDTGSCESYISEAIVKRNKWPVRPSTNRIFMATTHLSEKTLGHTLADVQYKGEHYKKVKLSLLAGLCSDVILGVDFISLHKKLTIPYGGKRNPLHICGLKAARVETPSLFSNLTSDCRPVATKSRKHSIGDNKFIESEVRKLLSDKIIEPSKSPWRAQVLVTTNERHKRRMVIDYSQTINRFTLLDAYPMPRVDELVERISNYSVFSTLDLKSAYHQIPIKTEERPFTAFEACGKLYQFCRIPFGVTNGVACFQRTINQIIENEKLQDTFAYVDNVTVCGHDQESHDENMQRFLDASRKYGITFNEDKSTIATDKVCLLGYEISKGLLKPDPERFQALRNLSPPHDMRSQKRIVGMLAYYSQWIPNFSNKINVLANNTSFPLSETVKTALNELKQELEKAAIFTIDYTRPLTVETDASDVAIAATPNQDGRPVAFFSRTLSKSERRHSAIEKEAYAIVESLRKWHHYLVGNRFTLVTDQRSVAFMYDKQSKGKIKNEKIQRWRLELSCFHYDVLYRPGKHNVAADTFSRNGCVSAMSRNELKLLHDSLCHPGVTRLWHLVRAKNLPFSCEDVRLVVNQCRICAEVKPRYFSNSNGTLIKAMQPFQRLSMDFKGPLPSTSRNTYLLTIVDEFSRFPFAYACSDMSASTVIRCLENLFGLFGMPDYVHSDRGISFMSREMQEFLHERGVATSRTTPYNPRVNSQVERLNGSLWKAITLALKTQGLPVSKWEQALNQALHSLRSLLCTATNETSHERIFKFYRRSTFGKSLPTWLAQPGKVLLKKGVRASKYDDGTIAVDLITCNPQYAIVRLPDGREETVSLRHLAPAPREGQSVVYQNMENEDFEQETNPITQMQVPTDHVTIEPMAAPNTHVQQGENGHQEEVNTGTESSVREPPMSPTPSDGSIGPDSTIQDDEFRKIGIMALEIHPKDESWQNFRSYIDPKKTASDKKWCNISPV</sequence>
<feature type="compositionally biased region" description="Polar residues" evidence="9">
    <location>
        <begin position="1269"/>
        <end position="1280"/>
    </location>
</feature>
<keyword evidence="8" id="KW-0863">Zinc-finger</keyword>
<feature type="compositionally biased region" description="Polar residues" evidence="9">
    <location>
        <begin position="1240"/>
        <end position="1259"/>
    </location>
</feature>
<dbReference type="PROSITE" id="PS50158">
    <property type="entry name" value="ZF_CCHC"/>
    <property type="match status" value="1"/>
</dbReference>
<keyword evidence="8" id="KW-0862">Zinc</keyword>
<dbReference type="SUPFAM" id="SSF50630">
    <property type="entry name" value="Acid proteases"/>
    <property type="match status" value="1"/>
</dbReference>
<dbReference type="CDD" id="cd09274">
    <property type="entry name" value="RNase_HI_RT_Ty3"/>
    <property type="match status" value="1"/>
</dbReference>
<keyword evidence="13" id="KW-1185">Reference proteome</keyword>
<dbReference type="PANTHER" id="PTHR37984:SF9">
    <property type="entry name" value="INTEGRASE CATALYTIC DOMAIN-CONTAINING PROTEIN"/>
    <property type="match status" value="1"/>
</dbReference>
<dbReference type="GeneID" id="129925063"/>